<reference evidence="7 8" key="1">
    <citation type="submission" date="2018-04" db="EMBL/GenBank/DDBJ databases">
        <authorList>
            <person name="Zhang X."/>
            <person name="Yuan J."/>
            <person name="Li F."/>
            <person name="Xiang J."/>
        </authorList>
    </citation>
    <scope>NUCLEOTIDE SEQUENCE [LARGE SCALE GENOMIC DNA]</scope>
    <source>
        <tissue evidence="7">Muscle</tissue>
    </source>
</reference>
<accession>A0A3R7Q037</accession>
<dbReference type="Gene3D" id="3.30.40.10">
    <property type="entry name" value="Zinc/RING finger domain, C3HC4 (zinc finger)"/>
    <property type="match status" value="1"/>
</dbReference>
<dbReference type="InterPro" id="IPR001841">
    <property type="entry name" value="Znf_RING"/>
</dbReference>
<dbReference type="SMART" id="SM00249">
    <property type="entry name" value="PHD"/>
    <property type="match status" value="2"/>
</dbReference>
<feature type="region of interest" description="Disordered" evidence="5">
    <location>
        <begin position="521"/>
        <end position="556"/>
    </location>
</feature>
<feature type="region of interest" description="Disordered" evidence="5">
    <location>
        <begin position="180"/>
        <end position="397"/>
    </location>
</feature>
<feature type="region of interest" description="Disordered" evidence="5">
    <location>
        <begin position="572"/>
        <end position="604"/>
    </location>
</feature>
<dbReference type="CDD" id="cd15562">
    <property type="entry name" value="PHD2_PHF14"/>
    <property type="match status" value="1"/>
</dbReference>
<dbReference type="AlphaFoldDB" id="A0A3R7Q037"/>
<evidence type="ECO:0000256" key="4">
    <source>
        <dbReference type="PROSITE-ProRule" id="PRU00146"/>
    </source>
</evidence>
<dbReference type="PROSITE" id="PS50016">
    <property type="entry name" value="ZF_PHD_2"/>
    <property type="match status" value="2"/>
</dbReference>
<reference evidence="7 8" key="2">
    <citation type="submission" date="2019-01" db="EMBL/GenBank/DDBJ databases">
        <title>The decoding of complex shrimp genome reveals the adaptation for benthos swimmer, frequently molting mechanism and breeding impact on genome.</title>
        <authorList>
            <person name="Sun Y."/>
            <person name="Gao Y."/>
            <person name="Yu Y."/>
        </authorList>
    </citation>
    <scope>NUCLEOTIDE SEQUENCE [LARGE SCALE GENOMIC DNA]</scope>
    <source>
        <tissue evidence="7">Muscle</tissue>
    </source>
</reference>
<evidence type="ECO:0000256" key="5">
    <source>
        <dbReference type="SAM" id="MobiDB-lite"/>
    </source>
</evidence>
<dbReference type="InterPro" id="IPR001965">
    <property type="entry name" value="Znf_PHD"/>
</dbReference>
<evidence type="ECO:0000256" key="2">
    <source>
        <dbReference type="ARBA" id="ARBA00022771"/>
    </source>
</evidence>
<dbReference type="Gene3D" id="2.30.30.1150">
    <property type="match status" value="1"/>
</dbReference>
<dbReference type="PANTHER" id="PTHR24102">
    <property type="entry name" value="PHD FINGER PROTEIN"/>
    <property type="match status" value="1"/>
</dbReference>
<comment type="caution">
    <text evidence="7">The sequence shown here is derived from an EMBL/GenBank/DDBJ whole genome shotgun (WGS) entry which is preliminary data.</text>
</comment>
<organism evidence="7 8">
    <name type="scientific">Penaeus vannamei</name>
    <name type="common">Whiteleg shrimp</name>
    <name type="synonym">Litopenaeus vannamei</name>
    <dbReference type="NCBI Taxonomy" id="6689"/>
    <lineage>
        <taxon>Eukaryota</taxon>
        <taxon>Metazoa</taxon>
        <taxon>Ecdysozoa</taxon>
        <taxon>Arthropoda</taxon>
        <taxon>Crustacea</taxon>
        <taxon>Multicrustacea</taxon>
        <taxon>Malacostraca</taxon>
        <taxon>Eumalacostraca</taxon>
        <taxon>Eucarida</taxon>
        <taxon>Decapoda</taxon>
        <taxon>Dendrobranchiata</taxon>
        <taxon>Penaeoidea</taxon>
        <taxon>Penaeidae</taxon>
        <taxon>Penaeus</taxon>
    </lineage>
</organism>
<proteinExistence type="predicted"/>
<dbReference type="InterPro" id="IPR019786">
    <property type="entry name" value="Zinc_finger_PHD-type_CS"/>
</dbReference>
<dbReference type="SUPFAM" id="SSF57903">
    <property type="entry name" value="FYVE/PHD zinc finger"/>
    <property type="match status" value="2"/>
</dbReference>
<dbReference type="Pfam" id="PF00628">
    <property type="entry name" value="PHD"/>
    <property type="match status" value="2"/>
</dbReference>
<feature type="compositionally biased region" description="Polar residues" evidence="5">
    <location>
        <begin position="303"/>
        <end position="320"/>
    </location>
</feature>
<dbReference type="CDD" id="cd15563">
    <property type="entry name" value="PHD3_PHF14"/>
    <property type="match status" value="1"/>
</dbReference>
<sequence length="675" mass="71762">MHDLLKGLAGRPLPLPPVVAALHNPPSPPLPTRPLPKGSLRGPIMTKAAAKMMMTEQPPPRADTLSGGLSLNRCRVCQQTKEQHLLIECDTCGHYYHLSCLDPPLTRMPKKTKQMGWQCSDCCKSSDSDKASEVDTAAPRRLRRNIKEPAKFSPSIASEPKLCLLQSEGEKTASVGLLQTGSQSQPLPDTPPAHLYHPGVGSLPVTVEEPPPKAVGNKRRKSGEGKKGTAKKRRKSQGDTEAVLAEADQGNKSVEVSPAPKGTSSPSTPKGKKAQADSASKEIQQMAPAEPRTGRGKKAAQEGSPSTVMVTPTTEPLSPSKTRRAQSDASSIGHEMPQQTSSPSRHRRQVQEQSTDVSKSPQVSLSQSRKSQGDSSVEVVEVHQPQPSLPPGLECIPVTSSGMVAETSESVMRRRGGSNIHLDTSVESLPSVASLHSPTSESFHSAEDDPMDKHGLGEMASEMVTPVRIKIKPLPPRPLESPPATITSLPSTVGTTSAPIPAIPPVTPTSSVTITPVIPTSYQTTTPPAGYPPLPPGYTLTQPMAPPSKLGTGSSTSSLLSIASQASTSITNTFTTSGTSRVSPGGSGTGNRRRSDPSDPQQFSKCDVCGETGGVTNTVSCDECHKAYHFNCLEPPLKKSPKRRGYSWFCEDCDNAVRTVDLAHIQWNMAIPQGY</sequence>
<keyword evidence="8" id="KW-1185">Reference proteome</keyword>
<dbReference type="Proteomes" id="UP000283509">
    <property type="component" value="Unassembled WGS sequence"/>
</dbReference>
<dbReference type="EMBL" id="QCYY01003147">
    <property type="protein sequence ID" value="ROT65080.1"/>
    <property type="molecule type" value="Genomic_DNA"/>
</dbReference>
<evidence type="ECO:0000313" key="8">
    <source>
        <dbReference type="Proteomes" id="UP000283509"/>
    </source>
</evidence>
<protein>
    <submittedName>
        <fullName evidence="7">PHD finger protein 14</fullName>
    </submittedName>
</protein>
<keyword evidence="1" id="KW-0479">Metal-binding</keyword>
<dbReference type="SMART" id="SM00184">
    <property type="entry name" value="RING"/>
    <property type="match status" value="2"/>
</dbReference>
<feature type="domain" description="PHD-type" evidence="6">
    <location>
        <begin position="71"/>
        <end position="125"/>
    </location>
</feature>
<dbReference type="GO" id="GO:0008270">
    <property type="term" value="F:zinc ion binding"/>
    <property type="evidence" value="ECO:0007669"/>
    <property type="project" value="UniProtKB-KW"/>
</dbReference>
<dbReference type="PROSITE" id="PS01359">
    <property type="entry name" value="ZF_PHD_1"/>
    <property type="match status" value="2"/>
</dbReference>
<dbReference type="PANTHER" id="PTHR24102:SF28">
    <property type="entry name" value="PHD-TYPE DOMAIN-CONTAINING PROTEIN"/>
    <property type="match status" value="1"/>
</dbReference>
<evidence type="ECO:0000259" key="6">
    <source>
        <dbReference type="PROSITE" id="PS50016"/>
    </source>
</evidence>
<feature type="domain" description="PHD-type" evidence="6">
    <location>
        <begin position="603"/>
        <end position="656"/>
    </location>
</feature>
<evidence type="ECO:0000313" key="7">
    <source>
        <dbReference type="EMBL" id="ROT65080.1"/>
    </source>
</evidence>
<feature type="compositionally biased region" description="Polar residues" evidence="5">
    <location>
        <begin position="351"/>
        <end position="375"/>
    </location>
</feature>
<dbReference type="InterPro" id="IPR013083">
    <property type="entry name" value="Znf_RING/FYVE/PHD"/>
</dbReference>
<gene>
    <name evidence="7" type="ORF">C7M84_016971</name>
</gene>
<dbReference type="STRING" id="6689.A0A3R7Q037"/>
<dbReference type="OrthoDB" id="336088at2759"/>
<feature type="region of interest" description="Disordered" evidence="5">
    <location>
        <begin position="473"/>
        <end position="493"/>
    </location>
</feature>
<dbReference type="InterPro" id="IPR019787">
    <property type="entry name" value="Znf_PHD-finger"/>
</dbReference>
<feature type="compositionally biased region" description="Polar residues" evidence="5">
    <location>
        <begin position="484"/>
        <end position="493"/>
    </location>
</feature>
<keyword evidence="2 4" id="KW-0863">Zinc-finger</keyword>
<dbReference type="InterPro" id="IPR011011">
    <property type="entry name" value="Znf_FYVE_PHD"/>
</dbReference>
<keyword evidence="3" id="KW-0862">Zinc</keyword>
<evidence type="ECO:0000256" key="3">
    <source>
        <dbReference type="ARBA" id="ARBA00022833"/>
    </source>
</evidence>
<name>A0A3R7Q037_PENVA</name>
<evidence type="ECO:0000256" key="1">
    <source>
        <dbReference type="ARBA" id="ARBA00022723"/>
    </source>
</evidence>